<evidence type="ECO:0000313" key="8">
    <source>
        <dbReference type="EMBL" id="NKE70041.1"/>
    </source>
</evidence>
<dbReference type="Gene3D" id="3.40.50.10860">
    <property type="entry name" value="Leucine Dehydrogenase, chain A, domain 1"/>
    <property type="match status" value="1"/>
</dbReference>
<feature type="active site" description="Proton donor/acceptor" evidence="4">
    <location>
        <position position="81"/>
    </location>
</feature>
<protein>
    <submittedName>
        <fullName evidence="8">Glu/Leu/Phe/Val dehydrogenase</fullName>
    </submittedName>
</protein>
<dbReference type="Proteomes" id="UP000534783">
    <property type="component" value="Unassembled WGS sequence"/>
</dbReference>
<dbReference type="EMBL" id="VTOW01000001">
    <property type="protein sequence ID" value="NKE70041.1"/>
    <property type="molecule type" value="Genomic_DNA"/>
</dbReference>
<keyword evidence="3 5" id="KW-0520">NAD</keyword>
<evidence type="ECO:0000256" key="4">
    <source>
        <dbReference type="PIRSR" id="PIRSR000188-1"/>
    </source>
</evidence>
<dbReference type="RefSeq" id="WP_168058310.1">
    <property type="nucleotide sequence ID" value="NZ_VTOW01000001.1"/>
</dbReference>
<dbReference type="Gene3D" id="3.40.50.720">
    <property type="entry name" value="NAD(P)-binding Rossmann-like Domain"/>
    <property type="match status" value="1"/>
</dbReference>
<dbReference type="GO" id="GO:0016639">
    <property type="term" value="F:oxidoreductase activity, acting on the CH-NH2 group of donors, NAD or NADP as acceptor"/>
    <property type="evidence" value="ECO:0007669"/>
    <property type="project" value="InterPro"/>
</dbReference>
<dbReference type="PROSITE" id="PS00074">
    <property type="entry name" value="GLFV_DEHYDROGENASE"/>
    <property type="match status" value="1"/>
</dbReference>
<evidence type="ECO:0000259" key="7">
    <source>
        <dbReference type="SMART" id="SM00839"/>
    </source>
</evidence>
<dbReference type="InterPro" id="IPR006096">
    <property type="entry name" value="Glu/Leu/Phe/Val/Trp_DH_C"/>
</dbReference>
<dbReference type="PANTHER" id="PTHR42722">
    <property type="entry name" value="LEUCINE DEHYDROGENASE"/>
    <property type="match status" value="1"/>
</dbReference>
<evidence type="ECO:0000256" key="5">
    <source>
        <dbReference type="PIRSR" id="PIRSR000188-2"/>
    </source>
</evidence>
<feature type="domain" description="Glutamate/phenylalanine/leucine/valine/L-tryptophan dehydrogenase C-terminal" evidence="7">
    <location>
        <begin position="145"/>
        <end position="350"/>
    </location>
</feature>
<dbReference type="PANTHER" id="PTHR42722:SF1">
    <property type="entry name" value="VALINE DEHYDROGENASE"/>
    <property type="match status" value="1"/>
</dbReference>
<evidence type="ECO:0000256" key="3">
    <source>
        <dbReference type="ARBA" id="ARBA00023027"/>
    </source>
</evidence>
<dbReference type="Pfam" id="PF00208">
    <property type="entry name" value="ELFV_dehydrog"/>
    <property type="match status" value="2"/>
</dbReference>
<keyword evidence="9" id="KW-1185">Reference proteome</keyword>
<dbReference type="InterPro" id="IPR036291">
    <property type="entry name" value="NAD(P)-bd_dom_sf"/>
</dbReference>
<comment type="caution">
    <text evidence="8">The sequence shown here is derived from an EMBL/GenBank/DDBJ whole genome shotgun (WGS) entry which is preliminary data.</text>
</comment>
<proteinExistence type="inferred from homology"/>
<dbReference type="Pfam" id="PF02812">
    <property type="entry name" value="ELFV_dehydrog_N"/>
    <property type="match status" value="1"/>
</dbReference>
<dbReference type="InterPro" id="IPR016211">
    <property type="entry name" value="Glu/Phe/Leu/Val/Trp_DH_bac/arc"/>
</dbReference>
<comment type="similarity">
    <text evidence="1 6">Belongs to the Glu/Leu/Phe/Val dehydrogenases family.</text>
</comment>
<dbReference type="PIRSF" id="PIRSF000188">
    <property type="entry name" value="Phe_leu_dh"/>
    <property type="match status" value="1"/>
</dbReference>
<evidence type="ECO:0000256" key="1">
    <source>
        <dbReference type="ARBA" id="ARBA00006382"/>
    </source>
</evidence>
<dbReference type="InterPro" id="IPR033524">
    <property type="entry name" value="Glu/Leu/Phe/Val_DH_AS"/>
</dbReference>
<reference evidence="8 9" key="1">
    <citation type="journal article" date="2020" name="Nature">
        <title>Bacterial chemolithoautotrophy via manganese oxidation.</title>
        <authorList>
            <person name="Yu H."/>
            <person name="Leadbetter J.R."/>
        </authorList>
    </citation>
    <scope>NUCLEOTIDE SEQUENCE [LARGE SCALE GENOMIC DNA]</scope>
    <source>
        <strain evidence="8 9">Mn-1</strain>
    </source>
</reference>
<dbReference type="CDD" id="cd01075">
    <property type="entry name" value="NAD_bind_Leu_Phe_Val_DH"/>
    <property type="match status" value="1"/>
</dbReference>
<keyword evidence="2 6" id="KW-0560">Oxidoreductase</keyword>
<organism evidence="8 9">
    <name type="scientific">Candidatus Manganitrophus noduliformans</name>
    <dbReference type="NCBI Taxonomy" id="2606439"/>
    <lineage>
        <taxon>Bacteria</taxon>
        <taxon>Pseudomonadati</taxon>
        <taxon>Nitrospirota</taxon>
        <taxon>Nitrospiria</taxon>
        <taxon>Candidatus Troglogloeales</taxon>
        <taxon>Candidatus Manganitrophaceae</taxon>
        <taxon>Candidatus Manganitrophus</taxon>
    </lineage>
</organism>
<dbReference type="GO" id="GO:0000166">
    <property type="term" value="F:nucleotide binding"/>
    <property type="evidence" value="ECO:0007669"/>
    <property type="project" value="UniProtKB-KW"/>
</dbReference>
<dbReference type="FunFam" id="3.40.50.10860:FF:000010">
    <property type="entry name" value="Leucine dehydrogenase"/>
    <property type="match status" value="1"/>
</dbReference>
<name>A0A7X6IA25_9BACT</name>
<dbReference type="SMART" id="SM00839">
    <property type="entry name" value="ELFV_dehydrog"/>
    <property type="match status" value="1"/>
</dbReference>
<keyword evidence="5" id="KW-0547">Nucleotide-binding</keyword>
<sequence>MNNLFEQMKTEGHERVLFCSDRASGLQAIIAIHNTHLGPALGGCRMWPYPDADAALNDVLRLSKAMTYKAAMADLPLGGGKSVIWGDPKKEKSEAKLIAFAKEVASLGGRYIVAEDVGIGLADIDRMRQVMPHAAGLPEEKGGSGDPSPATAYGVFCGMRASLEERFGESAFQGRKIAIQGIGKVGYALALLLHKAGAKLYVCDMDPERVAAICKVTDADPLLGHEIYRVECDVFSPCALGGFLNERTIPRLSCEIIAGAANNQLENAKAAILLKDRNILYTPDYVLNAGGLINIAEELNGYSKEKAYQKIEAIYDCVKEVFALAKKASILPSEAADRLAEARLAAGKRG</sequence>
<evidence type="ECO:0000313" key="9">
    <source>
        <dbReference type="Proteomes" id="UP000534783"/>
    </source>
</evidence>
<dbReference type="InterPro" id="IPR046346">
    <property type="entry name" value="Aminoacid_DH-like_N_sf"/>
</dbReference>
<dbReference type="GO" id="GO:0006520">
    <property type="term" value="P:amino acid metabolic process"/>
    <property type="evidence" value="ECO:0007669"/>
    <property type="project" value="InterPro"/>
</dbReference>
<feature type="binding site" evidence="5">
    <location>
        <begin position="181"/>
        <end position="186"/>
    </location>
    <ligand>
        <name>NAD(+)</name>
        <dbReference type="ChEBI" id="CHEBI:57540"/>
    </ligand>
</feature>
<evidence type="ECO:0000256" key="6">
    <source>
        <dbReference type="RuleBase" id="RU004417"/>
    </source>
</evidence>
<dbReference type="PRINTS" id="PR00082">
    <property type="entry name" value="GLFDHDRGNASE"/>
</dbReference>
<dbReference type="InterPro" id="IPR006097">
    <property type="entry name" value="Glu/Leu/Phe/Val/Trp_DH_dimer"/>
</dbReference>
<dbReference type="SUPFAM" id="SSF53223">
    <property type="entry name" value="Aminoacid dehydrogenase-like, N-terminal domain"/>
    <property type="match status" value="1"/>
</dbReference>
<gene>
    <name evidence="8" type="ORF">MNODULE_04690</name>
</gene>
<dbReference type="InterPro" id="IPR006095">
    <property type="entry name" value="Glu/Leu/Phe/Val/Trp_DH"/>
</dbReference>
<dbReference type="AlphaFoldDB" id="A0A7X6IA25"/>
<dbReference type="SUPFAM" id="SSF51735">
    <property type="entry name" value="NAD(P)-binding Rossmann-fold domains"/>
    <property type="match status" value="1"/>
</dbReference>
<evidence type="ECO:0000256" key="2">
    <source>
        <dbReference type="ARBA" id="ARBA00023002"/>
    </source>
</evidence>
<accession>A0A7X6IA25</accession>